<keyword evidence="3" id="KW-1185">Reference proteome</keyword>
<dbReference type="Proteomes" id="UP001196413">
    <property type="component" value="Unassembled WGS sequence"/>
</dbReference>
<dbReference type="Pfam" id="PF00147">
    <property type="entry name" value="Fibrinogen_C"/>
    <property type="match status" value="1"/>
</dbReference>
<dbReference type="PANTHER" id="PTHR19143:SF327">
    <property type="entry name" value="FI21813P1-RELATED"/>
    <property type="match status" value="1"/>
</dbReference>
<evidence type="ECO:0000259" key="1">
    <source>
        <dbReference type="PROSITE" id="PS51406"/>
    </source>
</evidence>
<dbReference type="SMART" id="SM00186">
    <property type="entry name" value="FBG"/>
    <property type="match status" value="1"/>
</dbReference>
<feature type="domain" description="Fibrinogen C-terminal" evidence="1">
    <location>
        <begin position="24"/>
        <end position="132"/>
    </location>
</feature>
<dbReference type="AlphaFoldDB" id="A0AAD5QIZ1"/>
<dbReference type="Gene3D" id="3.90.215.10">
    <property type="entry name" value="Gamma Fibrinogen, chain A, domain 1"/>
    <property type="match status" value="1"/>
</dbReference>
<dbReference type="InterPro" id="IPR050373">
    <property type="entry name" value="Fibrinogen_C-term_domain"/>
</dbReference>
<name>A0AAD5QIZ1_PARTN</name>
<sequence length="188" mass="21626">MLVRLQLKVPYKAHDDMISQFALTPFILTSELSAEYLEDKNAELVHRDGIYTIVLNNVSYKVYCDMSTDGGGWTVFQRRVNASESFWDRNWNSFKNGFGLANMNLKSNFWLGNELLHQLTMKDPDVTLMVEMHGDRTPGAIAPNAYWWIQYTLFQLWSACGAVVRGALQHIRGHDSMLRPRLTKPPQL</sequence>
<dbReference type="EMBL" id="JAHQIW010000808">
    <property type="protein sequence ID" value="KAJ1350170.1"/>
    <property type="molecule type" value="Genomic_DNA"/>
</dbReference>
<comment type="caution">
    <text evidence="2">The sequence shown here is derived from an EMBL/GenBank/DDBJ whole genome shotgun (WGS) entry which is preliminary data.</text>
</comment>
<dbReference type="PROSITE" id="PS51406">
    <property type="entry name" value="FIBRINOGEN_C_2"/>
    <property type="match status" value="1"/>
</dbReference>
<evidence type="ECO:0000313" key="3">
    <source>
        <dbReference type="Proteomes" id="UP001196413"/>
    </source>
</evidence>
<protein>
    <recommendedName>
        <fullName evidence="1">Fibrinogen C-terminal domain-containing protein</fullName>
    </recommendedName>
</protein>
<dbReference type="InterPro" id="IPR014716">
    <property type="entry name" value="Fibrinogen_a/b/g_C_1"/>
</dbReference>
<gene>
    <name evidence="2" type="ORF">KIN20_005898</name>
</gene>
<dbReference type="NCBIfam" id="NF040941">
    <property type="entry name" value="GGGWT_bact"/>
    <property type="match status" value="1"/>
</dbReference>
<dbReference type="InterPro" id="IPR002181">
    <property type="entry name" value="Fibrinogen_a/b/g_C_dom"/>
</dbReference>
<dbReference type="InterPro" id="IPR036056">
    <property type="entry name" value="Fibrinogen-like_C"/>
</dbReference>
<dbReference type="SUPFAM" id="SSF56496">
    <property type="entry name" value="Fibrinogen C-terminal domain-like"/>
    <property type="match status" value="1"/>
</dbReference>
<reference evidence="2" key="1">
    <citation type="submission" date="2021-06" db="EMBL/GenBank/DDBJ databases">
        <title>Parelaphostrongylus tenuis whole genome reference sequence.</title>
        <authorList>
            <person name="Garwood T.J."/>
            <person name="Larsen P.A."/>
            <person name="Fountain-Jones N.M."/>
            <person name="Garbe J.R."/>
            <person name="Macchietto M.G."/>
            <person name="Kania S.A."/>
            <person name="Gerhold R.W."/>
            <person name="Richards J.E."/>
            <person name="Wolf T.M."/>
        </authorList>
    </citation>
    <scope>NUCLEOTIDE SEQUENCE</scope>
    <source>
        <strain evidence="2">MNPRO001-30</strain>
        <tissue evidence="2">Meninges</tissue>
    </source>
</reference>
<proteinExistence type="predicted"/>
<organism evidence="2 3">
    <name type="scientific">Parelaphostrongylus tenuis</name>
    <name type="common">Meningeal worm</name>
    <dbReference type="NCBI Taxonomy" id="148309"/>
    <lineage>
        <taxon>Eukaryota</taxon>
        <taxon>Metazoa</taxon>
        <taxon>Ecdysozoa</taxon>
        <taxon>Nematoda</taxon>
        <taxon>Chromadorea</taxon>
        <taxon>Rhabditida</taxon>
        <taxon>Rhabditina</taxon>
        <taxon>Rhabditomorpha</taxon>
        <taxon>Strongyloidea</taxon>
        <taxon>Metastrongylidae</taxon>
        <taxon>Parelaphostrongylus</taxon>
    </lineage>
</organism>
<accession>A0AAD5QIZ1</accession>
<dbReference type="PANTHER" id="PTHR19143">
    <property type="entry name" value="FIBRINOGEN/TENASCIN/ANGIOPOEITIN"/>
    <property type="match status" value="1"/>
</dbReference>
<evidence type="ECO:0000313" key="2">
    <source>
        <dbReference type="EMBL" id="KAJ1350170.1"/>
    </source>
</evidence>
<dbReference type="GO" id="GO:0005615">
    <property type="term" value="C:extracellular space"/>
    <property type="evidence" value="ECO:0007669"/>
    <property type="project" value="TreeGrafter"/>
</dbReference>